<dbReference type="Pfam" id="PF02595">
    <property type="entry name" value="Gly_kinase"/>
    <property type="match status" value="1"/>
</dbReference>
<comment type="similarity">
    <text evidence="1 4">Belongs to the glycerate kinase type-1 family.</text>
</comment>
<keyword evidence="2 4" id="KW-0808">Transferase</keyword>
<dbReference type="InterPro" id="IPR036129">
    <property type="entry name" value="Glycerate_kinase_sf"/>
</dbReference>
<gene>
    <name evidence="5" type="ORF">BH747_03540</name>
</gene>
<dbReference type="GO" id="GO:0031388">
    <property type="term" value="P:organic acid phosphorylation"/>
    <property type="evidence" value="ECO:0007669"/>
    <property type="project" value="UniProtKB-UniRule"/>
</dbReference>
<dbReference type="AlphaFoldDB" id="A0A1V8YEP0"/>
<name>A0A1V8YEP0_9ENTE</name>
<evidence type="ECO:0000256" key="3">
    <source>
        <dbReference type="ARBA" id="ARBA00022777"/>
    </source>
</evidence>
<evidence type="ECO:0000256" key="2">
    <source>
        <dbReference type="ARBA" id="ARBA00022679"/>
    </source>
</evidence>
<evidence type="ECO:0000256" key="4">
    <source>
        <dbReference type="PIRNR" id="PIRNR006078"/>
    </source>
</evidence>
<dbReference type="NCBIfam" id="TIGR00045">
    <property type="entry name" value="glycerate kinase"/>
    <property type="match status" value="1"/>
</dbReference>
<protein>
    <submittedName>
        <fullName evidence="5">Glycerate kinase</fullName>
    </submittedName>
</protein>
<dbReference type="EMBL" id="MJEA01000002">
    <property type="protein sequence ID" value="OQO71084.1"/>
    <property type="molecule type" value="Genomic_DNA"/>
</dbReference>
<dbReference type="PANTHER" id="PTHR21599">
    <property type="entry name" value="GLYCERATE KINASE"/>
    <property type="match status" value="1"/>
</dbReference>
<dbReference type="Proteomes" id="UP000192477">
    <property type="component" value="Unassembled WGS sequence"/>
</dbReference>
<dbReference type="GO" id="GO:0008887">
    <property type="term" value="F:glycerate kinase activity"/>
    <property type="evidence" value="ECO:0007669"/>
    <property type="project" value="UniProtKB-UniRule"/>
</dbReference>
<reference evidence="5 6" key="1">
    <citation type="journal article" date="2017" name="BMC Microbiol.">
        <title>Comparative genomics of Enterococcus spp. isolated from bovine feces.</title>
        <authorList>
            <person name="Beukers A.G."/>
            <person name="Zaheer R."/>
            <person name="Goji N."/>
            <person name="Amoako K.K."/>
            <person name="Chaves A.V."/>
            <person name="Ward M.P."/>
            <person name="McAllister T.A."/>
        </authorList>
    </citation>
    <scope>NUCLEOTIDE SEQUENCE [LARGE SCALE GENOMIC DNA]</scope>
    <source>
        <strain evidence="5 6">F1129D 143</strain>
    </source>
</reference>
<dbReference type="RefSeq" id="WP_081182611.1">
    <property type="nucleotide sequence ID" value="NZ_MJEA01000002.1"/>
</dbReference>
<dbReference type="PIRSF" id="PIRSF006078">
    <property type="entry name" value="GlxK"/>
    <property type="match status" value="1"/>
</dbReference>
<dbReference type="InterPro" id="IPR018197">
    <property type="entry name" value="Glycerate_kinase_RE-like"/>
</dbReference>
<keyword evidence="3 4" id="KW-0418">Kinase</keyword>
<evidence type="ECO:0000313" key="5">
    <source>
        <dbReference type="EMBL" id="OQO71084.1"/>
    </source>
</evidence>
<dbReference type="InterPro" id="IPR004381">
    <property type="entry name" value="Glycerate_kinase"/>
</dbReference>
<organism evidence="5 6">
    <name type="scientific">Enterococcus villorum</name>
    <dbReference type="NCBI Taxonomy" id="112904"/>
    <lineage>
        <taxon>Bacteria</taxon>
        <taxon>Bacillati</taxon>
        <taxon>Bacillota</taxon>
        <taxon>Bacilli</taxon>
        <taxon>Lactobacillales</taxon>
        <taxon>Enterococcaceae</taxon>
        <taxon>Enterococcus</taxon>
    </lineage>
</organism>
<evidence type="ECO:0000256" key="1">
    <source>
        <dbReference type="ARBA" id="ARBA00006284"/>
    </source>
</evidence>
<sequence>MNILAAIDSFKQSATSFELNQAVLNGWTLKNGQKINCPIADGGEGTAEAIYHALGGKWREVEGVDLLFRKRSCKYLLTTYEEKRIAVIESTSVIGLDLLKQPTDQTIRSASSFGLGELLKDALSQGVNQIIVTLGGSGCSDGGLGVLQSLGAKLEGYTEGNPLLTTKKIELGQSKEKFKKVQLLVATDVMNPYSNEQGAAYIYGKQKGGTKKTLDFLDERANEVVKQMKQEVGVDLNEIPGSGAAGGIGGALTLVGGKITSGFLLVAKLIGLEKAVKQSDLVITGEGRIDQQTINGKVPYGVARLAQKYQKKVIALCGSREKNLGALEEVLPSVFSIQLGPIELKEALKREETLEKVTLMARNISYLFENNDS</sequence>
<dbReference type="Gene3D" id="3.90.1510.10">
    <property type="entry name" value="Glycerate kinase, domain 2"/>
    <property type="match status" value="1"/>
</dbReference>
<proteinExistence type="inferred from homology"/>
<dbReference type="STRING" id="112904.BH747_03540"/>
<dbReference type="SUPFAM" id="SSF110738">
    <property type="entry name" value="Glycerate kinase I"/>
    <property type="match status" value="1"/>
</dbReference>
<dbReference type="OrthoDB" id="9774290at2"/>
<comment type="caution">
    <text evidence="5">The sequence shown here is derived from an EMBL/GenBank/DDBJ whole genome shotgun (WGS) entry which is preliminary data.</text>
</comment>
<evidence type="ECO:0000313" key="6">
    <source>
        <dbReference type="Proteomes" id="UP000192477"/>
    </source>
</evidence>
<dbReference type="InterPro" id="IPR018193">
    <property type="entry name" value="Glyc_kinase_flavodox-like_fold"/>
</dbReference>
<dbReference type="PANTHER" id="PTHR21599:SF0">
    <property type="entry name" value="GLYCERATE KINASE"/>
    <property type="match status" value="1"/>
</dbReference>
<accession>A0A1V8YEP0</accession>
<dbReference type="Gene3D" id="3.40.50.10350">
    <property type="entry name" value="Glycerate kinase, domain 1"/>
    <property type="match status" value="1"/>
</dbReference>